<feature type="region of interest" description="Disordered" evidence="1">
    <location>
        <begin position="46"/>
        <end position="76"/>
    </location>
</feature>
<dbReference type="VEuPathDB" id="VectorBase:ACON2_029971"/>
<protein>
    <recommendedName>
        <fullName evidence="2">F-box domain-containing protein</fullName>
    </recommendedName>
</protein>
<dbReference type="GO" id="GO:0019005">
    <property type="term" value="C:SCF ubiquitin ligase complex"/>
    <property type="evidence" value="ECO:0007669"/>
    <property type="project" value="TreeGrafter"/>
</dbReference>
<evidence type="ECO:0000313" key="3">
    <source>
        <dbReference type="EnsemblMetazoa" id="ACOM026465-PA.1"/>
    </source>
</evidence>
<sequence length="401" mass="45661">MNKNIEYPTLPVSKEECLQYVLYVAMIHVEIIPDISVEDSSEETLHQSSAVPLKSHGGVTPDSGTRDSSALPPTRATGRMLTDLPHEMLFKIFLHLDQLSLRNVGQVCNSFAALVSDARLYRVVNLRPYWHKMNRQHLQWLQKRCTGISKLDLSWCGNVDAFNNSGVNALLKRRGATLTHLRLNCFGVSVNLSRVLKLCPNLTELCMQSACIDNNYMFSHFYCGQLVTLDLGRTSVSIKMLNHLLQHNLGLQHLNLSYCTFPVLETLLTFCQRYHLQSSIIRTIGEYNRQLISLNLYRTCIVTVNALEALYNCFNLEELDLGYSWYSNQCFDYELTMLVQACTRLQRIGLAGYMTSSDSFLQTFAASCPELQLLDLTECEILNDELNALRNEFPTLSIFEE</sequence>
<organism evidence="3">
    <name type="scientific">Anopheles coluzzii</name>
    <name type="common">African malaria mosquito</name>
    <dbReference type="NCBI Taxonomy" id="1518534"/>
    <lineage>
        <taxon>Eukaryota</taxon>
        <taxon>Metazoa</taxon>
        <taxon>Ecdysozoa</taxon>
        <taxon>Arthropoda</taxon>
        <taxon>Hexapoda</taxon>
        <taxon>Insecta</taxon>
        <taxon>Pterygota</taxon>
        <taxon>Neoptera</taxon>
        <taxon>Endopterygota</taxon>
        <taxon>Diptera</taxon>
        <taxon>Nematocera</taxon>
        <taxon>Culicoidea</taxon>
        <taxon>Culicidae</taxon>
        <taxon>Anophelinae</taxon>
        <taxon>Anopheles</taxon>
    </lineage>
</organism>
<accession>A0A8W7P6J4</accession>
<dbReference type="SUPFAM" id="SSF81383">
    <property type="entry name" value="F-box domain"/>
    <property type="match status" value="1"/>
</dbReference>
<evidence type="ECO:0000256" key="1">
    <source>
        <dbReference type="SAM" id="MobiDB-lite"/>
    </source>
</evidence>
<name>A0A8W7P6J4_ANOCL</name>
<dbReference type="Proteomes" id="UP000075882">
    <property type="component" value="Unassembled WGS sequence"/>
</dbReference>
<reference evidence="3" key="1">
    <citation type="submission" date="2022-08" db="UniProtKB">
        <authorList>
            <consortium name="EnsemblMetazoa"/>
        </authorList>
    </citation>
    <scope>IDENTIFICATION</scope>
</reference>
<dbReference type="SMART" id="SM00256">
    <property type="entry name" value="FBOX"/>
    <property type="match status" value="1"/>
</dbReference>
<dbReference type="PANTHER" id="PTHR13318">
    <property type="entry name" value="PARTNER OF PAIRED, ISOFORM B-RELATED"/>
    <property type="match status" value="1"/>
</dbReference>
<dbReference type="Pfam" id="PF12937">
    <property type="entry name" value="F-box-like"/>
    <property type="match status" value="1"/>
</dbReference>
<dbReference type="GO" id="GO:0031146">
    <property type="term" value="P:SCF-dependent proteasomal ubiquitin-dependent protein catabolic process"/>
    <property type="evidence" value="ECO:0007669"/>
    <property type="project" value="TreeGrafter"/>
</dbReference>
<dbReference type="EnsemblMetazoa" id="ACOM026465-RA">
    <property type="protein sequence ID" value="ACOM026465-PA.1"/>
    <property type="gene ID" value="ACOM026465"/>
</dbReference>
<dbReference type="Gene3D" id="1.20.1280.50">
    <property type="match status" value="1"/>
</dbReference>
<proteinExistence type="predicted"/>
<evidence type="ECO:0000259" key="2">
    <source>
        <dbReference type="PROSITE" id="PS50181"/>
    </source>
</evidence>
<dbReference type="InterPro" id="IPR001810">
    <property type="entry name" value="F-box_dom"/>
</dbReference>
<dbReference type="InterPro" id="IPR036047">
    <property type="entry name" value="F-box-like_dom_sf"/>
</dbReference>
<dbReference type="InterPro" id="IPR032675">
    <property type="entry name" value="LRR_dom_sf"/>
</dbReference>
<dbReference type="PROSITE" id="PS50181">
    <property type="entry name" value="FBOX"/>
    <property type="match status" value="1"/>
</dbReference>
<dbReference type="CDD" id="cd09917">
    <property type="entry name" value="F-box_SF"/>
    <property type="match status" value="1"/>
</dbReference>
<feature type="domain" description="F-box" evidence="2">
    <location>
        <begin position="78"/>
        <end position="124"/>
    </location>
</feature>
<dbReference type="SUPFAM" id="SSF52047">
    <property type="entry name" value="RNI-like"/>
    <property type="match status" value="1"/>
</dbReference>
<dbReference type="Gene3D" id="3.80.10.10">
    <property type="entry name" value="Ribonuclease Inhibitor"/>
    <property type="match status" value="2"/>
</dbReference>
<dbReference type="AlphaFoldDB" id="A0A8W7P6J4"/>